<dbReference type="InParanoid" id="A0A0D0BQH6"/>
<name>A0A0D0BQH6_9AGAM</name>
<dbReference type="Proteomes" id="UP000054485">
    <property type="component" value="Unassembled WGS sequence"/>
</dbReference>
<protein>
    <submittedName>
        <fullName evidence="1">Uncharacterized protein</fullName>
    </submittedName>
</protein>
<proteinExistence type="predicted"/>
<reference evidence="2" key="2">
    <citation type="submission" date="2015-01" db="EMBL/GenBank/DDBJ databases">
        <title>Evolutionary Origins and Diversification of the Mycorrhizal Mutualists.</title>
        <authorList>
            <consortium name="DOE Joint Genome Institute"/>
            <consortium name="Mycorrhizal Genomics Consortium"/>
            <person name="Kohler A."/>
            <person name="Kuo A."/>
            <person name="Nagy L.G."/>
            <person name="Floudas D."/>
            <person name="Copeland A."/>
            <person name="Barry K.W."/>
            <person name="Cichocki N."/>
            <person name="Veneault-Fourrey C."/>
            <person name="LaButti K."/>
            <person name="Lindquist E.A."/>
            <person name="Lipzen A."/>
            <person name="Lundell T."/>
            <person name="Morin E."/>
            <person name="Murat C."/>
            <person name="Riley R."/>
            <person name="Ohm R."/>
            <person name="Sun H."/>
            <person name="Tunlid A."/>
            <person name="Henrissat B."/>
            <person name="Grigoriev I.V."/>
            <person name="Hibbett D.S."/>
            <person name="Martin F."/>
        </authorList>
    </citation>
    <scope>NUCLEOTIDE SEQUENCE [LARGE SCALE GENOMIC DNA]</scope>
    <source>
        <strain evidence="2">UH-Slu-Lm8-n1</strain>
    </source>
</reference>
<accession>A0A0D0BQH6</accession>
<reference evidence="1 2" key="1">
    <citation type="submission" date="2014-04" db="EMBL/GenBank/DDBJ databases">
        <authorList>
            <consortium name="DOE Joint Genome Institute"/>
            <person name="Kuo A."/>
            <person name="Ruytinx J."/>
            <person name="Rineau F."/>
            <person name="Colpaert J."/>
            <person name="Kohler A."/>
            <person name="Nagy L.G."/>
            <person name="Floudas D."/>
            <person name="Copeland A."/>
            <person name="Barry K.W."/>
            <person name="Cichocki N."/>
            <person name="Veneault-Fourrey C."/>
            <person name="LaButti K."/>
            <person name="Lindquist E.A."/>
            <person name="Lipzen A."/>
            <person name="Lundell T."/>
            <person name="Morin E."/>
            <person name="Murat C."/>
            <person name="Sun H."/>
            <person name="Tunlid A."/>
            <person name="Henrissat B."/>
            <person name="Grigoriev I.V."/>
            <person name="Hibbett D.S."/>
            <person name="Martin F."/>
            <person name="Nordberg H.P."/>
            <person name="Cantor M.N."/>
            <person name="Hua S.X."/>
        </authorList>
    </citation>
    <scope>NUCLEOTIDE SEQUENCE [LARGE SCALE GENOMIC DNA]</scope>
    <source>
        <strain evidence="1 2">UH-Slu-Lm8-n1</strain>
    </source>
</reference>
<gene>
    <name evidence="1" type="ORF">CY34DRAFT_801703</name>
</gene>
<sequence length="57" mass="6247">MNSEIASADGPTRSCVIRTKWMSHARGERVKLRFVDGMSVYAQTSSAVLGCEVRPTC</sequence>
<keyword evidence="2" id="KW-1185">Reference proteome</keyword>
<dbReference type="HOGENOM" id="CLU_2998032_0_0_1"/>
<organism evidence="1 2">
    <name type="scientific">Suillus luteus UH-Slu-Lm8-n1</name>
    <dbReference type="NCBI Taxonomy" id="930992"/>
    <lineage>
        <taxon>Eukaryota</taxon>
        <taxon>Fungi</taxon>
        <taxon>Dikarya</taxon>
        <taxon>Basidiomycota</taxon>
        <taxon>Agaricomycotina</taxon>
        <taxon>Agaricomycetes</taxon>
        <taxon>Agaricomycetidae</taxon>
        <taxon>Boletales</taxon>
        <taxon>Suillineae</taxon>
        <taxon>Suillaceae</taxon>
        <taxon>Suillus</taxon>
    </lineage>
</organism>
<dbReference type="EMBL" id="KN835174">
    <property type="protein sequence ID" value="KIK45348.1"/>
    <property type="molecule type" value="Genomic_DNA"/>
</dbReference>
<evidence type="ECO:0000313" key="1">
    <source>
        <dbReference type="EMBL" id="KIK45348.1"/>
    </source>
</evidence>
<dbReference type="AlphaFoldDB" id="A0A0D0BQH6"/>
<evidence type="ECO:0000313" key="2">
    <source>
        <dbReference type="Proteomes" id="UP000054485"/>
    </source>
</evidence>